<organism evidence="1 2">
    <name type="scientific">Thomasclavelia ramosa</name>
    <dbReference type="NCBI Taxonomy" id="1547"/>
    <lineage>
        <taxon>Bacteria</taxon>
        <taxon>Bacillati</taxon>
        <taxon>Bacillota</taxon>
        <taxon>Erysipelotrichia</taxon>
        <taxon>Erysipelotrichales</taxon>
        <taxon>Coprobacillaceae</taxon>
        <taxon>Thomasclavelia</taxon>
    </lineage>
</organism>
<dbReference type="Proteomes" id="UP001211987">
    <property type="component" value="Unassembled WGS sequence"/>
</dbReference>
<name>A0AB35IQW4_9FIRM</name>
<reference evidence="1" key="1">
    <citation type="submission" date="2023-01" db="EMBL/GenBank/DDBJ databases">
        <title>Human gut microbiome strain richness.</title>
        <authorList>
            <person name="Chen-Liaw A."/>
        </authorList>
    </citation>
    <scope>NUCLEOTIDE SEQUENCE</scope>
    <source>
        <strain evidence="1">1001217st2_G6_1001217B_191108</strain>
    </source>
</reference>
<dbReference type="RefSeq" id="WP_272019092.1">
    <property type="nucleotide sequence ID" value="NZ_JAQLKE010000027.1"/>
</dbReference>
<comment type="caution">
    <text evidence="1">The sequence shown here is derived from an EMBL/GenBank/DDBJ whole genome shotgun (WGS) entry which is preliminary data.</text>
</comment>
<accession>A0AB35IQW4</accession>
<proteinExistence type="predicted"/>
<dbReference type="EMBL" id="JAQLKE010000027">
    <property type="protein sequence ID" value="MDB7084934.1"/>
    <property type="molecule type" value="Genomic_DNA"/>
</dbReference>
<gene>
    <name evidence="1" type="ORF">PM738_14080</name>
</gene>
<evidence type="ECO:0000313" key="2">
    <source>
        <dbReference type="Proteomes" id="UP001211987"/>
    </source>
</evidence>
<evidence type="ECO:0000313" key="1">
    <source>
        <dbReference type="EMBL" id="MDB7084934.1"/>
    </source>
</evidence>
<dbReference type="AlphaFoldDB" id="A0AB35IQW4"/>
<protein>
    <submittedName>
        <fullName evidence="1">Uncharacterized protein</fullName>
    </submittedName>
</protein>
<sequence>MEIKNAQIKNTSLGTCAHGIFTFTLTLEISGGFSVDYGLIALDDYSKTEDKRIGSSIGMQCIMDIMKVVGVDNWEELKGKYIRIVENGLGRPINVIGNLMDNIFYDIKTLKTLKLKEVAKDGNLD</sequence>